<organism evidence="2 3">
    <name type="scientific">Metschnikowia aff. pulcherrima</name>
    <dbReference type="NCBI Taxonomy" id="2163413"/>
    <lineage>
        <taxon>Eukaryota</taxon>
        <taxon>Fungi</taxon>
        <taxon>Dikarya</taxon>
        <taxon>Ascomycota</taxon>
        <taxon>Saccharomycotina</taxon>
        <taxon>Pichiomycetes</taxon>
        <taxon>Metschnikowiaceae</taxon>
        <taxon>Metschnikowia</taxon>
    </lineage>
</organism>
<gene>
    <name evidence="2" type="primary">MPUL0A11090</name>
    <name evidence="2" type="ORF">METSCH_A11090</name>
</gene>
<dbReference type="PANTHER" id="PTHR28052:SF1">
    <property type="entry name" value="UPF0545 PROTEIN C22ORF39"/>
    <property type="match status" value="1"/>
</dbReference>
<dbReference type="PANTHER" id="PTHR28052">
    <property type="entry name" value="UPF0545 PROTEIN C22ORF39"/>
    <property type="match status" value="1"/>
</dbReference>
<dbReference type="InterPro" id="IPR021475">
    <property type="entry name" value="Pants/Emi1-like"/>
</dbReference>
<keyword evidence="3" id="KW-1185">Reference proteome</keyword>
<name>A0A4P6XGP9_9ASCO</name>
<evidence type="ECO:0000313" key="3">
    <source>
        <dbReference type="Proteomes" id="UP000292447"/>
    </source>
</evidence>
<proteinExistence type="predicted"/>
<evidence type="ECO:0000313" key="2">
    <source>
        <dbReference type="EMBL" id="QBM86467.1"/>
    </source>
</evidence>
<evidence type="ECO:0000256" key="1">
    <source>
        <dbReference type="SAM" id="MobiDB-lite"/>
    </source>
</evidence>
<dbReference type="EMBL" id="CP034456">
    <property type="protein sequence ID" value="QBM86467.1"/>
    <property type="molecule type" value="Genomic_DNA"/>
</dbReference>
<reference evidence="3" key="1">
    <citation type="submission" date="2019-03" db="EMBL/GenBank/DDBJ databases">
        <title>Snf2 controls pulcherriminic acid biosynthesis and connects pigmentation and antifungal activity of the yeast Metschnikowia pulcherrima.</title>
        <authorList>
            <person name="Gore-Lloyd D."/>
            <person name="Sumann I."/>
            <person name="Brachmann A.O."/>
            <person name="Schneeberger K."/>
            <person name="Ortiz-Merino R.A."/>
            <person name="Moreno-Beltran M."/>
            <person name="Schlaefli M."/>
            <person name="Kirner P."/>
            <person name="Santos Kron A."/>
            <person name="Wolfe K.H."/>
            <person name="Piel J."/>
            <person name="Ahrens C.H."/>
            <person name="Henk D."/>
            <person name="Freimoser F.M."/>
        </authorList>
    </citation>
    <scope>NUCLEOTIDE SEQUENCE [LARGE SCALE GENOMIC DNA]</scope>
    <source>
        <strain evidence="3">APC 1.2</strain>
    </source>
</reference>
<accession>A0A4P6XGP9</accession>
<feature type="region of interest" description="Disordered" evidence="1">
    <location>
        <begin position="136"/>
        <end position="155"/>
    </location>
</feature>
<dbReference type="STRING" id="2163413.A0A4P6XGP9"/>
<dbReference type="Pfam" id="PF11326">
    <property type="entry name" value="PANTS-like"/>
    <property type="match status" value="1"/>
</dbReference>
<dbReference type="AlphaFoldDB" id="A0A4P6XGP9"/>
<dbReference type="Proteomes" id="UP000292447">
    <property type="component" value="Chromosome I"/>
</dbReference>
<protein>
    <submittedName>
        <fullName evidence="2">Uncharacterized protein</fullName>
    </submittedName>
</protein>
<feature type="compositionally biased region" description="Basic and acidic residues" evidence="1">
    <location>
        <begin position="142"/>
        <end position="155"/>
    </location>
</feature>
<sequence>MSNSPESDDKLLEEFLSLFREEQDPQIAEKRKEVLRTMRENDLESYPSDLTLLTAFDEALQCFSIGGQVRNYYRYGTYSLCEAQREKAWFALRNGAMTNSADADIDAVAKNPKELQRRKAVQEFYKNRLMEKKMQGSSEDIWDVRKTPLKNPFKE</sequence>